<keyword evidence="2" id="KW-1185">Reference proteome</keyword>
<sequence>MDGGPWVSGFVLRRRRVLEASLRSDPLDSPVILAAGARAREAMELIYPDDLLLLWPSRDYPNLGPLQTTYQKLRYPVSVVKTATT</sequence>
<dbReference type="Proteomes" id="UP001066276">
    <property type="component" value="Chromosome 11"/>
</dbReference>
<evidence type="ECO:0000313" key="2">
    <source>
        <dbReference type="Proteomes" id="UP001066276"/>
    </source>
</evidence>
<gene>
    <name evidence="1" type="ORF">NDU88_005343</name>
</gene>
<proteinExistence type="predicted"/>
<accession>A0AAV7LL78</accession>
<name>A0AAV7LL78_PLEWA</name>
<organism evidence="1 2">
    <name type="scientific">Pleurodeles waltl</name>
    <name type="common">Iberian ribbed newt</name>
    <dbReference type="NCBI Taxonomy" id="8319"/>
    <lineage>
        <taxon>Eukaryota</taxon>
        <taxon>Metazoa</taxon>
        <taxon>Chordata</taxon>
        <taxon>Craniata</taxon>
        <taxon>Vertebrata</taxon>
        <taxon>Euteleostomi</taxon>
        <taxon>Amphibia</taxon>
        <taxon>Batrachia</taxon>
        <taxon>Caudata</taxon>
        <taxon>Salamandroidea</taxon>
        <taxon>Salamandridae</taxon>
        <taxon>Pleurodelinae</taxon>
        <taxon>Pleurodeles</taxon>
    </lineage>
</organism>
<comment type="caution">
    <text evidence="1">The sequence shown here is derived from an EMBL/GenBank/DDBJ whole genome shotgun (WGS) entry which is preliminary data.</text>
</comment>
<protein>
    <submittedName>
        <fullName evidence="1">Uncharacterized protein</fullName>
    </submittedName>
</protein>
<reference evidence="1" key="1">
    <citation type="journal article" date="2022" name="bioRxiv">
        <title>Sequencing and chromosome-scale assembly of the giantPleurodeles waltlgenome.</title>
        <authorList>
            <person name="Brown T."/>
            <person name="Elewa A."/>
            <person name="Iarovenko S."/>
            <person name="Subramanian E."/>
            <person name="Araus A.J."/>
            <person name="Petzold A."/>
            <person name="Susuki M."/>
            <person name="Suzuki K.-i.T."/>
            <person name="Hayashi T."/>
            <person name="Toyoda A."/>
            <person name="Oliveira C."/>
            <person name="Osipova E."/>
            <person name="Leigh N.D."/>
            <person name="Simon A."/>
            <person name="Yun M.H."/>
        </authorList>
    </citation>
    <scope>NUCLEOTIDE SEQUENCE</scope>
    <source>
        <strain evidence="1">20211129_DDA</strain>
        <tissue evidence="1">Liver</tissue>
    </source>
</reference>
<dbReference type="EMBL" id="JANPWB010000015">
    <property type="protein sequence ID" value="KAJ1092231.1"/>
    <property type="molecule type" value="Genomic_DNA"/>
</dbReference>
<evidence type="ECO:0000313" key="1">
    <source>
        <dbReference type="EMBL" id="KAJ1092231.1"/>
    </source>
</evidence>
<dbReference type="AlphaFoldDB" id="A0AAV7LL78"/>